<dbReference type="GO" id="GO:0005576">
    <property type="term" value="C:extracellular region"/>
    <property type="evidence" value="ECO:0007669"/>
    <property type="project" value="UniProtKB-SubCell"/>
</dbReference>
<keyword evidence="19" id="KW-1185">Reference proteome</keyword>
<organism evidence="18 19">
    <name type="scientific">Aplosporella prunicola CBS 121167</name>
    <dbReference type="NCBI Taxonomy" id="1176127"/>
    <lineage>
        <taxon>Eukaryota</taxon>
        <taxon>Fungi</taxon>
        <taxon>Dikarya</taxon>
        <taxon>Ascomycota</taxon>
        <taxon>Pezizomycotina</taxon>
        <taxon>Dothideomycetes</taxon>
        <taxon>Dothideomycetes incertae sedis</taxon>
        <taxon>Botryosphaeriales</taxon>
        <taxon>Aplosporellaceae</taxon>
        <taxon>Aplosporella</taxon>
    </lineage>
</organism>
<comment type="catalytic activity">
    <reaction evidence="1">
        <text>Release of an N-terminal tripeptide from a polypeptide.</text>
        <dbReference type="EC" id="3.4.14.10"/>
    </reaction>
</comment>
<keyword evidence="10 15" id="KW-0720">Serine protease</keyword>
<keyword evidence="12" id="KW-0843">Virulence</keyword>
<evidence type="ECO:0000256" key="7">
    <source>
        <dbReference type="ARBA" id="ARBA00022723"/>
    </source>
</evidence>
<keyword evidence="6 15" id="KW-0645">Protease</keyword>
<dbReference type="AlphaFoldDB" id="A0A6A6BBB3"/>
<dbReference type="OrthoDB" id="409122at2759"/>
<feature type="active site" description="Charge relay system" evidence="15">
    <location>
        <position position="509"/>
    </location>
</feature>
<sequence length="603" mass="66009">MFARSILLLVVLLRSVASSFPEPSNLWSRVGRSPRDIAINLHIALRQSRFNELEEHLLQVSDPTHGRYGQHLTASEVHDLVRPSENAVAAVQEWLGSYGIEMRKLSYSPARDWISVMLPIHEAERLLQTEYSVYQHKGGKTVVRAPDWSLPQSLAEFVDDIQPTTSFFRALPRQESTPFANGIFDEPSLVSRDDSTEPDAVSQVCNSSAITPQCLRTLYGTNDYEPQKPPGNRMALTNFHGETNNRSDTKLFLQAHRPDAVDEAYRFKDEAVAGGENSQEPATDRKGREGNLDAQVMLGIGFPTPLVTYTTGDVQPPFDPDTFTPANTNEPFLTWLQYLLAQPDPLPQVISISYGDIEQTVPRAYATRVCRSFAQLGARGVSVIFGAGDSGVGRAGACTANDGSGRREFLSVFPEACPYGTSVGATRGVGPEVVAYNNNNGFVTGGGFSRYFSRPRWQDEAVGAYVKGLEGLHDGLFNRGGRGYPDVAAQGYRFVTVWNATTELVDGTSASAPTFAAVVALVNDALLASGNPPMGFLNPWLYSRGFQAFTDIVDGSNKGCNTSGFPAKPGWDAASGFGTPWFPKVKSLALQNQFREQRPWYVL</sequence>
<evidence type="ECO:0000313" key="18">
    <source>
        <dbReference type="EMBL" id="KAF2139771.1"/>
    </source>
</evidence>
<feature type="binding site" evidence="15">
    <location>
        <position position="572"/>
    </location>
    <ligand>
        <name>Ca(2+)</name>
        <dbReference type="ChEBI" id="CHEBI:29108"/>
    </ligand>
</feature>
<keyword evidence="13" id="KW-0865">Zymogen</keyword>
<dbReference type="GO" id="GO:0046872">
    <property type="term" value="F:metal ion binding"/>
    <property type="evidence" value="ECO:0007669"/>
    <property type="project" value="UniProtKB-UniRule"/>
</dbReference>
<evidence type="ECO:0000256" key="1">
    <source>
        <dbReference type="ARBA" id="ARBA00001910"/>
    </source>
</evidence>
<dbReference type="PROSITE" id="PS00138">
    <property type="entry name" value="SUBTILASE_SER"/>
    <property type="match status" value="1"/>
</dbReference>
<gene>
    <name evidence="18" type="ORF">K452DRAFT_320364</name>
</gene>
<dbReference type="Gene3D" id="3.40.50.200">
    <property type="entry name" value="Peptidase S8/S53 domain"/>
    <property type="match status" value="1"/>
</dbReference>
<feature type="active site" description="Charge relay system" evidence="15">
    <location>
        <position position="289"/>
    </location>
</feature>
<dbReference type="InterPro" id="IPR023828">
    <property type="entry name" value="Peptidase_S8_Ser-AS"/>
</dbReference>
<dbReference type="GO" id="GO:0004252">
    <property type="term" value="F:serine-type endopeptidase activity"/>
    <property type="evidence" value="ECO:0007669"/>
    <property type="project" value="UniProtKB-UniRule"/>
</dbReference>
<feature type="active site" description="Charge relay system" evidence="15">
    <location>
        <position position="293"/>
    </location>
</feature>
<dbReference type="SUPFAM" id="SSF54897">
    <property type="entry name" value="Protease propeptides/inhibitors"/>
    <property type="match status" value="1"/>
</dbReference>
<comment type="function">
    <text evidence="2">Secreted tripeptidyl-peptidase which degrades proteins at acidic pHs and is involved in virulence.</text>
</comment>
<dbReference type="GeneID" id="54301812"/>
<evidence type="ECO:0000256" key="3">
    <source>
        <dbReference type="ARBA" id="ARBA00004239"/>
    </source>
</evidence>
<evidence type="ECO:0000256" key="12">
    <source>
        <dbReference type="ARBA" id="ARBA00023026"/>
    </source>
</evidence>
<evidence type="ECO:0000256" key="8">
    <source>
        <dbReference type="ARBA" id="ARBA00022729"/>
    </source>
</evidence>
<dbReference type="InterPro" id="IPR015366">
    <property type="entry name" value="S53_propep"/>
</dbReference>
<comment type="cofactor">
    <cofactor evidence="15">
        <name>Ca(2+)</name>
        <dbReference type="ChEBI" id="CHEBI:29108"/>
    </cofactor>
    <text evidence="15">Binds 1 Ca(2+) ion per subunit.</text>
</comment>
<keyword evidence="14" id="KW-0325">Glycoprotein</keyword>
<feature type="binding site" evidence="15">
    <location>
        <position position="552"/>
    </location>
    <ligand>
        <name>Ca(2+)</name>
        <dbReference type="ChEBI" id="CHEBI:29108"/>
    </ligand>
</feature>
<evidence type="ECO:0000256" key="9">
    <source>
        <dbReference type="ARBA" id="ARBA00022801"/>
    </source>
</evidence>
<feature type="binding site" evidence="15">
    <location>
        <position position="551"/>
    </location>
    <ligand>
        <name>Ca(2+)</name>
        <dbReference type="ChEBI" id="CHEBI:29108"/>
    </ligand>
</feature>
<feature type="signal peptide" evidence="16">
    <location>
        <begin position="1"/>
        <end position="18"/>
    </location>
</feature>
<dbReference type="PANTHER" id="PTHR14218:SF39">
    <property type="entry name" value="PEPTIDASE S53 DOMAIN-CONTAINING PROTEIN"/>
    <property type="match status" value="1"/>
</dbReference>
<evidence type="ECO:0000256" key="11">
    <source>
        <dbReference type="ARBA" id="ARBA00022837"/>
    </source>
</evidence>
<dbReference type="PROSITE" id="PS51695">
    <property type="entry name" value="SEDOLISIN"/>
    <property type="match status" value="1"/>
</dbReference>
<dbReference type="InterPro" id="IPR030400">
    <property type="entry name" value="Sedolisin_dom"/>
</dbReference>
<evidence type="ECO:0000256" key="2">
    <source>
        <dbReference type="ARBA" id="ARBA00002451"/>
    </source>
</evidence>
<dbReference type="CDD" id="cd11377">
    <property type="entry name" value="Pro-peptidase_S53"/>
    <property type="match status" value="1"/>
</dbReference>
<comment type="subcellular location">
    <subcellularLocation>
        <location evidence="3">Secreted</location>
        <location evidence="3">Extracellular space</location>
    </subcellularLocation>
</comment>
<dbReference type="Pfam" id="PF09286">
    <property type="entry name" value="Pro-kuma_activ"/>
    <property type="match status" value="1"/>
</dbReference>
<accession>A0A6A6BBB3</accession>
<keyword evidence="8 16" id="KW-0732">Signal</keyword>
<dbReference type="Proteomes" id="UP000799438">
    <property type="component" value="Unassembled WGS sequence"/>
</dbReference>
<dbReference type="PANTHER" id="PTHR14218">
    <property type="entry name" value="PROTEASE S8 TRIPEPTIDYL PEPTIDASE I CLN2"/>
    <property type="match status" value="1"/>
</dbReference>
<dbReference type="SUPFAM" id="SSF52743">
    <property type="entry name" value="Subtilisin-like"/>
    <property type="match status" value="1"/>
</dbReference>
<feature type="domain" description="Peptidase S53" evidence="17">
    <location>
        <begin position="209"/>
        <end position="592"/>
    </location>
</feature>
<evidence type="ECO:0000256" key="13">
    <source>
        <dbReference type="ARBA" id="ARBA00023145"/>
    </source>
</evidence>
<dbReference type="InterPro" id="IPR036852">
    <property type="entry name" value="Peptidase_S8/S53_dom_sf"/>
</dbReference>
<evidence type="ECO:0000256" key="15">
    <source>
        <dbReference type="PROSITE-ProRule" id="PRU01032"/>
    </source>
</evidence>
<dbReference type="EMBL" id="ML995492">
    <property type="protein sequence ID" value="KAF2139771.1"/>
    <property type="molecule type" value="Genomic_DNA"/>
</dbReference>
<dbReference type="RefSeq" id="XP_033395484.1">
    <property type="nucleotide sequence ID" value="XM_033544316.1"/>
</dbReference>
<dbReference type="InterPro" id="IPR050819">
    <property type="entry name" value="Tripeptidyl-peptidase_I"/>
</dbReference>
<dbReference type="EC" id="3.4.14.10" evidence="4"/>
<protein>
    <recommendedName>
        <fullName evidence="4">tripeptidyl-peptidase II</fullName>
        <ecNumber evidence="4">3.4.14.10</ecNumber>
    </recommendedName>
</protein>
<evidence type="ECO:0000256" key="6">
    <source>
        <dbReference type="ARBA" id="ARBA00022670"/>
    </source>
</evidence>
<evidence type="ECO:0000256" key="10">
    <source>
        <dbReference type="ARBA" id="ARBA00022825"/>
    </source>
</evidence>
<evidence type="ECO:0000256" key="16">
    <source>
        <dbReference type="SAM" id="SignalP"/>
    </source>
</evidence>
<name>A0A6A6BBB3_9PEZI</name>
<evidence type="ECO:0000256" key="5">
    <source>
        <dbReference type="ARBA" id="ARBA00022525"/>
    </source>
</evidence>
<dbReference type="FunFam" id="3.40.50.200:FF:000015">
    <property type="entry name" value="Tripeptidyl peptidase A"/>
    <property type="match status" value="1"/>
</dbReference>
<dbReference type="GO" id="GO:0008240">
    <property type="term" value="F:tripeptidyl-peptidase activity"/>
    <property type="evidence" value="ECO:0007669"/>
    <property type="project" value="UniProtKB-EC"/>
</dbReference>
<keyword evidence="7 15" id="KW-0479">Metal-binding</keyword>
<dbReference type="CDD" id="cd04056">
    <property type="entry name" value="Peptidases_S53"/>
    <property type="match status" value="1"/>
</dbReference>
<evidence type="ECO:0000256" key="4">
    <source>
        <dbReference type="ARBA" id="ARBA00012462"/>
    </source>
</evidence>
<feature type="chain" id="PRO_5025662337" description="tripeptidyl-peptidase II" evidence="16">
    <location>
        <begin position="19"/>
        <end position="603"/>
    </location>
</feature>
<evidence type="ECO:0000259" key="17">
    <source>
        <dbReference type="PROSITE" id="PS51695"/>
    </source>
</evidence>
<evidence type="ECO:0000256" key="14">
    <source>
        <dbReference type="ARBA" id="ARBA00023180"/>
    </source>
</evidence>
<keyword evidence="5" id="KW-0964">Secreted</keyword>
<reference evidence="18" key="1">
    <citation type="journal article" date="2020" name="Stud. Mycol.">
        <title>101 Dothideomycetes genomes: a test case for predicting lifestyles and emergence of pathogens.</title>
        <authorList>
            <person name="Haridas S."/>
            <person name="Albert R."/>
            <person name="Binder M."/>
            <person name="Bloem J."/>
            <person name="Labutti K."/>
            <person name="Salamov A."/>
            <person name="Andreopoulos B."/>
            <person name="Baker S."/>
            <person name="Barry K."/>
            <person name="Bills G."/>
            <person name="Bluhm B."/>
            <person name="Cannon C."/>
            <person name="Castanera R."/>
            <person name="Culley D."/>
            <person name="Daum C."/>
            <person name="Ezra D."/>
            <person name="Gonzalez J."/>
            <person name="Henrissat B."/>
            <person name="Kuo A."/>
            <person name="Liang C."/>
            <person name="Lipzen A."/>
            <person name="Lutzoni F."/>
            <person name="Magnuson J."/>
            <person name="Mondo S."/>
            <person name="Nolan M."/>
            <person name="Ohm R."/>
            <person name="Pangilinan J."/>
            <person name="Park H.-J."/>
            <person name="Ramirez L."/>
            <person name="Alfaro M."/>
            <person name="Sun H."/>
            <person name="Tritt A."/>
            <person name="Yoshinaga Y."/>
            <person name="Zwiers L.-H."/>
            <person name="Turgeon B."/>
            <person name="Goodwin S."/>
            <person name="Spatafora J."/>
            <person name="Crous P."/>
            <person name="Grigoriev I."/>
        </authorList>
    </citation>
    <scope>NUCLEOTIDE SEQUENCE</scope>
    <source>
        <strain evidence="18">CBS 121167</strain>
    </source>
</reference>
<keyword evidence="11 15" id="KW-0106">Calcium</keyword>
<keyword evidence="9 15" id="KW-0378">Hydrolase</keyword>
<proteinExistence type="predicted"/>
<dbReference type="GO" id="GO:0006508">
    <property type="term" value="P:proteolysis"/>
    <property type="evidence" value="ECO:0007669"/>
    <property type="project" value="UniProtKB-KW"/>
</dbReference>
<evidence type="ECO:0000313" key="19">
    <source>
        <dbReference type="Proteomes" id="UP000799438"/>
    </source>
</evidence>
<dbReference type="SMART" id="SM00944">
    <property type="entry name" value="Pro-kuma_activ"/>
    <property type="match status" value="1"/>
</dbReference>
<feature type="binding site" evidence="15">
    <location>
        <position position="570"/>
    </location>
    <ligand>
        <name>Ca(2+)</name>
        <dbReference type="ChEBI" id="CHEBI:29108"/>
    </ligand>
</feature>